<protein>
    <recommendedName>
        <fullName evidence="3">Methyltransferase FkbM domain-containing protein</fullName>
    </recommendedName>
</protein>
<evidence type="ECO:0000313" key="1">
    <source>
        <dbReference type="EMBL" id="OHA26501.1"/>
    </source>
</evidence>
<comment type="caution">
    <text evidence="1">The sequence shown here is derived from an EMBL/GenBank/DDBJ whole genome shotgun (WGS) entry which is preliminary data.</text>
</comment>
<proteinExistence type="predicted"/>
<organism evidence="1 2">
    <name type="scientific">Candidatus Taylorbacteria bacterium RIFCSPHIGHO2_02_FULL_46_13</name>
    <dbReference type="NCBI Taxonomy" id="1802312"/>
    <lineage>
        <taxon>Bacteria</taxon>
        <taxon>Candidatus Tayloriibacteriota</taxon>
    </lineage>
</organism>
<dbReference type="EMBL" id="MHRQ01000020">
    <property type="protein sequence ID" value="OHA26501.1"/>
    <property type="molecule type" value="Genomic_DNA"/>
</dbReference>
<dbReference type="Proteomes" id="UP000177565">
    <property type="component" value="Unassembled WGS sequence"/>
</dbReference>
<reference evidence="1 2" key="1">
    <citation type="journal article" date="2016" name="Nat. Commun.">
        <title>Thousands of microbial genomes shed light on interconnected biogeochemical processes in an aquifer system.</title>
        <authorList>
            <person name="Anantharaman K."/>
            <person name="Brown C.T."/>
            <person name="Hug L.A."/>
            <person name="Sharon I."/>
            <person name="Castelle C.J."/>
            <person name="Probst A.J."/>
            <person name="Thomas B.C."/>
            <person name="Singh A."/>
            <person name="Wilkins M.J."/>
            <person name="Karaoz U."/>
            <person name="Brodie E.L."/>
            <person name="Williams K.H."/>
            <person name="Hubbard S.S."/>
            <person name="Banfield J.F."/>
        </authorList>
    </citation>
    <scope>NUCLEOTIDE SEQUENCE [LARGE SCALE GENOMIC DNA]</scope>
</reference>
<gene>
    <name evidence="1" type="ORF">A3C06_02905</name>
</gene>
<accession>A0A1G2MU69</accession>
<dbReference type="Gene3D" id="3.40.50.150">
    <property type="entry name" value="Vaccinia Virus protein VP39"/>
    <property type="match status" value="1"/>
</dbReference>
<dbReference type="AlphaFoldDB" id="A0A1G2MU69"/>
<sequence>MNIIQTILNRNELRARPPVLLDIGASGEVYGPWKEIAPYSICIAFDPDSREMKHLTENTSPFKELYIRDSVVIPGKEKTADFYLTASPFCSSTLKPDTEKTAHWIIGPRFEVEKRVTRKAENINDVLSEIKLDRIDWFKTDSQGTDLSLFQSIGSLAYTVMVADFEPGIIDAYHGEDKAWQVLRYMEKMPFWMTTMRVMGVRRLKNEIKKSLSASENRALSTATSEAPGWIEMSFVNEMTDKSFTIREYLLMWIFATLKRQDGFALEIAERGSALFNDPLFQELAAESKKLVNQRYRYNRVAGKILRVLHTTKKMLKGILQQ</sequence>
<evidence type="ECO:0008006" key="3">
    <source>
        <dbReference type="Google" id="ProtNLM"/>
    </source>
</evidence>
<dbReference type="STRING" id="1802312.A3C06_02905"/>
<name>A0A1G2MU69_9BACT</name>
<dbReference type="InterPro" id="IPR029063">
    <property type="entry name" value="SAM-dependent_MTases_sf"/>
</dbReference>
<evidence type="ECO:0000313" key="2">
    <source>
        <dbReference type="Proteomes" id="UP000177565"/>
    </source>
</evidence>